<sequence length="108" mass="11268">MSQRETRDQHVERTVDDVSSTEQLTQTIVGAVVETTGTRPTDVDSLLYDVVEPDALSNVLAASTNGHVAFVYEDCGVSISSDGTVLVVPDPACVGHAGGTLLGVTEPP</sequence>
<accession>A0A830GL63</accession>
<evidence type="ECO:0000313" key="2">
    <source>
        <dbReference type="EMBL" id="GGN93184.1"/>
    </source>
</evidence>
<comment type="caution">
    <text evidence="2">The sequence shown here is derived from an EMBL/GenBank/DDBJ whole genome shotgun (WGS) entry which is preliminary data.</text>
</comment>
<evidence type="ECO:0000313" key="3">
    <source>
        <dbReference type="Proteomes" id="UP000605784"/>
    </source>
</evidence>
<dbReference type="EMBL" id="BMOU01000002">
    <property type="protein sequence ID" value="GGN93184.1"/>
    <property type="molecule type" value="Genomic_DNA"/>
</dbReference>
<dbReference type="Proteomes" id="UP000605784">
    <property type="component" value="Unassembled WGS sequence"/>
</dbReference>
<name>A0A830GL63_9EURY</name>
<protein>
    <recommendedName>
        <fullName evidence="1">Halobacterial output domain-containing protein</fullName>
    </recommendedName>
</protein>
<dbReference type="AlphaFoldDB" id="A0A830GL63"/>
<dbReference type="Pfam" id="PF18545">
    <property type="entry name" value="HalOD1"/>
    <property type="match status" value="1"/>
</dbReference>
<gene>
    <name evidence="2" type="ORF">GCM10009030_18290</name>
</gene>
<dbReference type="RefSeq" id="WP_188996666.1">
    <property type="nucleotide sequence ID" value="NZ_BMOU01000002.1"/>
</dbReference>
<proteinExistence type="predicted"/>
<dbReference type="InterPro" id="IPR040624">
    <property type="entry name" value="HalOD1"/>
</dbReference>
<keyword evidence="3" id="KW-1185">Reference proteome</keyword>
<reference evidence="2" key="2">
    <citation type="submission" date="2020-09" db="EMBL/GenBank/DDBJ databases">
        <authorList>
            <person name="Sun Q."/>
            <person name="Ohkuma M."/>
        </authorList>
    </citation>
    <scope>NUCLEOTIDE SEQUENCE</scope>
    <source>
        <strain evidence="2">JCM 17820</strain>
    </source>
</reference>
<reference evidence="2" key="1">
    <citation type="journal article" date="2014" name="Int. J. Syst. Evol. Microbiol.">
        <title>Complete genome sequence of Corynebacterium casei LMG S-19264T (=DSM 44701T), isolated from a smear-ripened cheese.</title>
        <authorList>
            <consortium name="US DOE Joint Genome Institute (JGI-PGF)"/>
            <person name="Walter F."/>
            <person name="Albersmeier A."/>
            <person name="Kalinowski J."/>
            <person name="Ruckert C."/>
        </authorList>
    </citation>
    <scope>NUCLEOTIDE SEQUENCE</scope>
    <source>
        <strain evidence="2">JCM 17820</strain>
    </source>
</reference>
<evidence type="ECO:0000259" key="1">
    <source>
        <dbReference type="Pfam" id="PF18545"/>
    </source>
</evidence>
<organism evidence="2 3">
    <name type="scientific">Haloarcula pellucida</name>
    <dbReference type="NCBI Taxonomy" id="1427151"/>
    <lineage>
        <taxon>Archaea</taxon>
        <taxon>Methanobacteriati</taxon>
        <taxon>Methanobacteriota</taxon>
        <taxon>Stenosarchaea group</taxon>
        <taxon>Halobacteria</taxon>
        <taxon>Halobacteriales</taxon>
        <taxon>Haloarculaceae</taxon>
        <taxon>Haloarcula</taxon>
    </lineage>
</organism>
<feature type="domain" description="Halobacterial output" evidence="1">
    <location>
        <begin position="21"/>
        <end position="89"/>
    </location>
</feature>